<evidence type="ECO:0000256" key="1">
    <source>
        <dbReference type="SAM" id="MobiDB-lite"/>
    </source>
</evidence>
<proteinExistence type="predicted"/>
<name>A0ABX7MBL2_9RHOO</name>
<dbReference type="Gene3D" id="1.20.1270.390">
    <property type="match status" value="1"/>
</dbReference>
<evidence type="ECO:0000313" key="3">
    <source>
        <dbReference type="EMBL" id="QSI79122.1"/>
    </source>
</evidence>
<dbReference type="Pfam" id="PF14346">
    <property type="entry name" value="DUF4398"/>
    <property type="match status" value="1"/>
</dbReference>
<feature type="region of interest" description="Disordered" evidence="1">
    <location>
        <begin position="84"/>
        <end position="118"/>
    </location>
</feature>
<feature type="compositionally biased region" description="Basic and acidic residues" evidence="1">
    <location>
        <begin position="101"/>
        <end position="118"/>
    </location>
</feature>
<dbReference type="Proteomes" id="UP000663570">
    <property type="component" value="Chromosome"/>
</dbReference>
<gene>
    <name evidence="3" type="ORF">JY500_05260</name>
</gene>
<accession>A0ABX7MBL2</accession>
<reference evidence="3 4" key="1">
    <citation type="submission" date="2021-02" db="EMBL/GenBank/DDBJ databases">
        <title>Niveibacterium changnyeongensis HC41.</title>
        <authorList>
            <person name="Kang M."/>
        </authorList>
    </citation>
    <scope>NUCLEOTIDE SEQUENCE [LARGE SCALE GENOMIC DNA]</scope>
    <source>
        <strain evidence="3 4">HC41</strain>
    </source>
</reference>
<feature type="domain" description="DUF4398" evidence="2">
    <location>
        <begin position="19"/>
        <end position="95"/>
    </location>
</feature>
<dbReference type="EMBL" id="CP071060">
    <property type="protein sequence ID" value="QSI79122.1"/>
    <property type="molecule type" value="Genomic_DNA"/>
</dbReference>
<keyword evidence="4" id="KW-1185">Reference proteome</keyword>
<dbReference type="InterPro" id="IPR025511">
    <property type="entry name" value="DUF4398"/>
</dbReference>
<evidence type="ECO:0000313" key="4">
    <source>
        <dbReference type="Proteomes" id="UP000663570"/>
    </source>
</evidence>
<organism evidence="3 4">
    <name type="scientific">Niveibacterium microcysteis</name>
    <dbReference type="NCBI Taxonomy" id="2811415"/>
    <lineage>
        <taxon>Bacteria</taxon>
        <taxon>Pseudomonadati</taxon>
        <taxon>Pseudomonadota</taxon>
        <taxon>Betaproteobacteria</taxon>
        <taxon>Rhodocyclales</taxon>
        <taxon>Rhodocyclaceae</taxon>
        <taxon>Niveibacterium</taxon>
    </lineage>
</organism>
<protein>
    <submittedName>
        <fullName evidence="3">DUF4398 domain-containing protein</fullName>
    </submittedName>
</protein>
<sequence length="118" mass="12251">MLGILIFAAACASVPAPTEQVAVSSAAVARAASAGGGEAAPAEMQTARDKLDRAKLAMAAEDFDVARRLAQQAQVDAQLAEAKARTGKARNASQEVSTDAKVLREELDRKAQSPTDKE</sequence>
<evidence type="ECO:0000259" key="2">
    <source>
        <dbReference type="Pfam" id="PF14346"/>
    </source>
</evidence>